<evidence type="ECO:0000313" key="5">
    <source>
        <dbReference type="Proteomes" id="UP000664601"/>
    </source>
</evidence>
<proteinExistence type="inferred from homology"/>
<name>A0ABS3LB49_9ENTE</name>
<dbReference type="PANTHER" id="PTHR35797:SF1">
    <property type="entry name" value="PROTEASE"/>
    <property type="match status" value="1"/>
</dbReference>
<keyword evidence="4" id="KW-0482">Metalloprotease</keyword>
<keyword evidence="2" id="KW-0812">Transmembrane</keyword>
<feature type="transmembrane region" description="Helical" evidence="2">
    <location>
        <begin position="182"/>
        <end position="203"/>
    </location>
</feature>
<gene>
    <name evidence="4" type="ORF">JZO70_11890</name>
</gene>
<keyword evidence="2" id="KW-1133">Transmembrane helix</keyword>
<accession>A0ABS3LB49</accession>
<feature type="transmembrane region" description="Helical" evidence="2">
    <location>
        <begin position="233"/>
        <end position="252"/>
    </location>
</feature>
<sequence length="263" mass="29677">MMDNKLDKQKHFWQKGFFSQEEVRFYLLTYFGTFVLFLLAVLLMQIVKFEIPLHQCMPAIGAFIMIGSSSGKLGIRNFIKDFHLPKVSIKMSIISIVLIYCAFLLTEFLVSLTGGQHVSLGMNLGNFSPIIFLMIILGSVGEEIGWRSYLLPKLSARYGRICGSVVVGILWGLWHGNFYGEGLGFVFYVLTTIELSIIFTWVFENTNRNLLNVVVLHTAFNTIGLLFSSPFTLTYRLISCAVFGVIAIALVVNSKVFRLDLID</sequence>
<keyword evidence="4" id="KW-0645">Protease</keyword>
<keyword evidence="2" id="KW-0472">Membrane</keyword>
<reference evidence="4 5" key="1">
    <citation type="submission" date="2021-03" db="EMBL/GenBank/DDBJ databases">
        <title>Enterococcal diversity collection.</title>
        <authorList>
            <person name="Gilmore M.S."/>
            <person name="Schwartzman J."/>
            <person name="Van Tyne D."/>
            <person name="Martin M."/>
            <person name="Earl A.M."/>
            <person name="Manson A.L."/>
            <person name="Straub T."/>
            <person name="Salamzade R."/>
            <person name="Saavedra J."/>
            <person name="Lebreton F."/>
            <person name="Prichula J."/>
            <person name="Schaufler K."/>
            <person name="Gaca A."/>
            <person name="Sgardioli B."/>
            <person name="Wagenaar J."/>
            <person name="Strong T."/>
        </authorList>
    </citation>
    <scope>NUCLEOTIDE SEQUENCE [LARGE SCALE GENOMIC DNA]</scope>
    <source>
        <strain evidence="4 5">669A</strain>
    </source>
</reference>
<keyword evidence="5" id="KW-1185">Reference proteome</keyword>
<feature type="transmembrane region" description="Helical" evidence="2">
    <location>
        <begin position="158"/>
        <end position="176"/>
    </location>
</feature>
<protein>
    <submittedName>
        <fullName evidence="4">CPBP family intramembrane metalloprotease</fullName>
    </submittedName>
</protein>
<feature type="transmembrane region" description="Helical" evidence="2">
    <location>
        <begin position="124"/>
        <end position="146"/>
    </location>
</feature>
<comment type="similarity">
    <text evidence="1">Belongs to the UPF0177 family.</text>
</comment>
<feature type="transmembrane region" description="Helical" evidence="2">
    <location>
        <begin position="91"/>
        <end position="112"/>
    </location>
</feature>
<feature type="transmembrane region" description="Helical" evidence="2">
    <location>
        <begin position="59"/>
        <end position="79"/>
    </location>
</feature>
<dbReference type="InterPro" id="IPR042150">
    <property type="entry name" value="MmRce1-like"/>
</dbReference>
<keyword evidence="4" id="KW-0378">Hydrolase</keyword>
<feature type="domain" description="CAAX prenyl protease 2/Lysostaphin resistance protein A-like" evidence="3">
    <location>
        <begin position="128"/>
        <end position="223"/>
    </location>
</feature>
<feature type="transmembrane region" description="Helical" evidence="2">
    <location>
        <begin position="210"/>
        <end position="227"/>
    </location>
</feature>
<dbReference type="PANTHER" id="PTHR35797">
    <property type="entry name" value="PROTEASE-RELATED"/>
    <property type="match status" value="1"/>
</dbReference>
<dbReference type="InterPro" id="IPR003675">
    <property type="entry name" value="Rce1/LyrA-like_dom"/>
</dbReference>
<dbReference type="RefSeq" id="WP_207673789.1">
    <property type="nucleotide sequence ID" value="NZ_JAFREM010000018.1"/>
</dbReference>
<evidence type="ECO:0000256" key="2">
    <source>
        <dbReference type="SAM" id="Phobius"/>
    </source>
</evidence>
<comment type="caution">
    <text evidence="4">The sequence shown here is derived from an EMBL/GenBank/DDBJ whole genome shotgun (WGS) entry which is preliminary data.</text>
</comment>
<dbReference type="Proteomes" id="UP000664601">
    <property type="component" value="Unassembled WGS sequence"/>
</dbReference>
<dbReference type="GO" id="GO:0008237">
    <property type="term" value="F:metallopeptidase activity"/>
    <property type="evidence" value="ECO:0007669"/>
    <property type="project" value="UniProtKB-KW"/>
</dbReference>
<evidence type="ECO:0000313" key="4">
    <source>
        <dbReference type="EMBL" id="MBO1306868.1"/>
    </source>
</evidence>
<organism evidence="4 5">
    <name type="scientific">Candidatus Enterococcus moelleringii</name>
    <dbReference type="NCBI Taxonomy" id="2815325"/>
    <lineage>
        <taxon>Bacteria</taxon>
        <taxon>Bacillati</taxon>
        <taxon>Bacillota</taxon>
        <taxon>Bacilli</taxon>
        <taxon>Lactobacillales</taxon>
        <taxon>Enterococcaceae</taxon>
        <taxon>Enterococcus</taxon>
    </lineage>
</organism>
<feature type="transmembrane region" description="Helical" evidence="2">
    <location>
        <begin position="25"/>
        <end position="47"/>
    </location>
</feature>
<dbReference type="Pfam" id="PF02517">
    <property type="entry name" value="Rce1-like"/>
    <property type="match status" value="1"/>
</dbReference>
<evidence type="ECO:0000259" key="3">
    <source>
        <dbReference type="Pfam" id="PF02517"/>
    </source>
</evidence>
<dbReference type="EMBL" id="JAFREM010000018">
    <property type="protein sequence ID" value="MBO1306868.1"/>
    <property type="molecule type" value="Genomic_DNA"/>
</dbReference>
<evidence type="ECO:0000256" key="1">
    <source>
        <dbReference type="ARBA" id="ARBA00009067"/>
    </source>
</evidence>